<evidence type="ECO:0000256" key="1">
    <source>
        <dbReference type="ARBA" id="ARBA00023015"/>
    </source>
</evidence>
<dbReference type="GO" id="GO:0003700">
    <property type="term" value="F:DNA-binding transcription factor activity"/>
    <property type="evidence" value="ECO:0007669"/>
    <property type="project" value="InterPro"/>
</dbReference>
<keyword evidence="1" id="KW-0805">Transcription regulation</keyword>
<dbReference type="InterPro" id="IPR000524">
    <property type="entry name" value="Tscrpt_reg_HTH_GntR"/>
</dbReference>
<evidence type="ECO:0000313" key="5">
    <source>
        <dbReference type="Proteomes" id="UP000466931"/>
    </source>
</evidence>
<dbReference type="SUPFAM" id="SSF46785">
    <property type="entry name" value="Winged helix' DNA-binding domain"/>
    <property type="match status" value="1"/>
</dbReference>
<dbReference type="SMART" id="SM00345">
    <property type="entry name" value="HTH_GNTR"/>
    <property type="match status" value="1"/>
</dbReference>
<dbReference type="PRINTS" id="PR00035">
    <property type="entry name" value="HTHGNTR"/>
</dbReference>
<name>A0A7I7XS47_9MYCO</name>
<evidence type="ECO:0000313" key="4">
    <source>
        <dbReference type="EMBL" id="BBZ32096.1"/>
    </source>
</evidence>
<dbReference type="EMBL" id="AP022612">
    <property type="protein sequence ID" value="BBZ32096.1"/>
    <property type="molecule type" value="Genomic_DNA"/>
</dbReference>
<dbReference type="AlphaFoldDB" id="A0A7I7XS47"/>
<dbReference type="SUPFAM" id="SSF64288">
    <property type="entry name" value="Chorismate lyase-like"/>
    <property type="match status" value="1"/>
</dbReference>
<organism evidence="4 5">
    <name type="scientific">Mycolicibacterium confluentis</name>
    <dbReference type="NCBI Taxonomy" id="28047"/>
    <lineage>
        <taxon>Bacteria</taxon>
        <taxon>Bacillati</taxon>
        <taxon>Actinomycetota</taxon>
        <taxon>Actinomycetes</taxon>
        <taxon>Mycobacteriales</taxon>
        <taxon>Mycobacteriaceae</taxon>
        <taxon>Mycolicibacterium</taxon>
    </lineage>
</organism>
<dbReference type="GO" id="GO:0003677">
    <property type="term" value="F:DNA binding"/>
    <property type="evidence" value="ECO:0007669"/>
    <property type="project" value="UniProtKB-KW"/>
</dbReference>
<dbReference type="Gene3D" id="3.40.1410.10">
    <property type="entry name" value="Chorismate lyase-like"/>
    <property type="match status" value="1"/>
</dbReference>
<dbReference type="RefSeq" id="WP_085150446.1">
    <property type="nucleotide sequence ID" value="NZ_AP022612.1"/>
</dbReference>
<dbReference type="GO" id="GO:0045892">
    <property type="term" value="P:negative regulation of DNA-templated transcription"/>
    <property type="evidence" value="ECO:0007669"/>
    <property type="project" value="TreeGrafter"/>
</dbReference>
<dbReference type="InterPro" id="IPR036390">
    <property type="entry name" value="WH_DNA-bd_sf"/>
</dbReference>
<dbReference type="Gene3D" id="1.10.10.10">
    <property type="entry name" value="Winged helix-like DNA-binding domain superfamily/Winged helix DNA-binding domain"/>
    <property type="match status" value="1"/>
</dbReference>
<dbReference type="SMART" id="SM00866">
    <property type="entry name" value="UTRA"/>
    <property type="match status" value="1"/>
</dbReference>
<gene>
    <name evidence="4" type="ORF">MCNF_07010</name>
</gene>
<sequence length="268" mass="29465">MTRGDGRRPAPTTAAGVPLHRQLFLVLHDEIERGAIPAGDPLPTEQELCEQFGVSRITVRRALSDLADQGYITRKQGVGSFVREFGPRAGQASTRSYMDELRQVHFETDAEVVDCTVGDVPHLVAGRLGVTGQMLHTLRVRRERRTGEALIVTEAWLPAELAGTITADRLAHTAMYELLAEVGLVVQRVQHEITAEIAGPRNAGLLDLAIGAPVLRVNRLAFTGGEQPHHYLSILLSPSRSRIVLNHTSEELMRADTMAMLHDVRPEN</sequence>
<dbReference type="Proteomes" id="UP000466931">
    <property type="component" value="Chromosome"/>
</dbReference>
<evidence type="ECO:0000256" key="3">
    <source>
        <dbReference type="ARBA" id="ARBA00023163"/>
    </source>
</evidence>
<accession>A0A7I7XS47</accession>
<evidence type="ECO:0000256" key="2">
    <source>
        <dbReference type="ARBA" id="ARBA00023125"/>
    </source>
</evidence>
<dbReference type="PANTHER" id="PTHR44846:SF1">
    <property type="entry name" value="MANNOSYL-D-GLYCERATE TRANSPORT_METABOLISM SYSTEM REPRESSOR MNGR-RELATED"/>
    <property type="match status" value="1"/>
</dbReference>
<dbReference type="InterPro" id="IPR050679">
    <property type="entry name" value="Bact_HTH_transcr_reg"/>
</dbReference>
<dbReference type="Pfam" id="PF00392">
    <property type="entry name" value="GntR"/>
    <property type="match status" value="1"/>
</dbReference>
<reference evidence="4" key="1">
    <citation type="journal article" date="2019" name="Emerg. Microbes Infect.">
        <title>Comprehensive subspecies identification of 175 nontuberculous mycobacteria species based on 7547 genomic profiles.</title>
        <authorList>
            <person name="Matsumoto Y."/>
            <person name="Kinjo T."/>
            <person name="Motooka D."/>
            <person name="Nabeya D."/>
            <person name="Jung N."/>
            <person name="Uechi K."/>
            <person name="Horii T."/>
            <person name="Iida T."/>
            <person name="Fujita J."/>
            <person name="Nakamura S."/>
        </authorList>
    </citation>
    <scope>NUCLEOTIDE SEQUENCE [LARGE SCALE GENOMIC DNA]</scope>
    <source>
        <strain evidence="4">JCM 13671</strain>
    </source>
</reference>
<protein>
    <submittedName>
        <fullName evidence="4">GntR family transcriptional regulator</fullName>
    </submittedName>
</protein>
<dbReference type="InterPro" id="IPR011663">
    <property type="entry name" value="UTRA"/>
</dbReference>
<proteinExistence type="predicted"/>
<keyword evidence="5" id="KW-1185">Reference proteome</keyword>
<dbReference type="PANTHER" id="PTHR44846">
    <property type="entry name" value="MANNOSYL-D-GLYCERATE TRANSPORT/METABOLISM SYSTEM REPRESSOR MNGR-RELATED"/>
    <property type="match status" value="1"/>
</dbReference>
<keyword evidence="2" id="KW-0238">DNA-binding</keyword>
<reference evidence="4" key="2">
    <citation type="submission" date="2020-02" db="EMBL/GenBank/DDBJ databases">
        <authorList>
            <person name="Matsumoto Y."/>
            <person name="Motooka D."/>
            <person name="Nakamura S."/>
        </authorList>
    </citation>
    <scope>NUCLEOTIDE SEQUENCE</scope>
    <source>
        <strain evidence="4">JCM 13671</strain>
    </source>
</reference>
<dbReference type="InterPro" id="IPR036388">
    <property type="entry name" value="WH-like_DNA-bd_sf"/>
</dbReference>
<keyword evidence="3" id="KW-0804">Transcription</keyword>
<dbReference type="Pfam" id="PF07702">
    <property type="entry name" value="UTRA"/>
    <property type="match status" value="1"/>
</dbReference>
<dbReference type="OrthoDB" id="7363114at2"/>
<dbReference type="CDD" id="cd07377">
    <property type="entry name" value="WHTH_GntR"/>
    <property type="match status" value="1"/>
</dbReference>
<dbReference type="PROSITE" id="PS50949">
    <property type="entry name" value="HTH_GNTR"/>
    <property type="match status" value="1"/>
</dbReference>
<dbReference type="InterPro" id="IPR028978">
    <property type="entry name" value="Chorismate_lyase_/UTRA_dom_sf"/>
</dbReference>